<evidence type="ECO:0000313" key="5">
    <source>
        <dbReference type="EMBL" id="ATY58407.1"/>
    </source>
</evidence>
<dbReference type="InterPro" id="IPR036864">
    <property type="entry name" value="Zn2-C6_fun-type_DNA-bd_sf"/>
</dbReference>
<dbReference type="Pfam" id="PF00172">
    <property type="entry name" value="Zn_clus"/>
    <property type="match status" value="1"/>
</dbReference>
<dbReference type="GO" id="GO:0000981">
    <property type="term" value="F:DNA-binding transcription factor activity, RNA polymerase II-specific"/>
    <property type="evidence" value="ECO:0007669"/>
    <property type="project" value="InterPro"/>
</dbReference>
<sequence>MAENYPQFLSSMMAGAEAHVPMSPEELNHPFLSGPHMPINTMPINYQNFGHFTGFPGPSFAFQPSISKGRRKSASAASADTEQVKHRRTRSGCFTCRGRRVKCDETRPICERCRKGGRDCVYPDPSTSKASSRQKESASTSASNHSPTSSNSEDLEHDDSKRSTAALDTIPYDDEQSIYPQHPLKNKLVLQISDYNSQEKYSLSPSPSKATPCDQFFSGNQESDFHSFLLGDQSLSSLPSDYQMHLQFLYENVTCHHYSLTNDTDNFFVRGMIIEASKNQLLLNAVVAFAAYLRSVEQADGELRTFLLYYNRSITLLLECLKQEQTHNLPTLLSILQLATIEEYLGDWLNLMGHQRAALELLTKLFTPQTIMETRIGQICLTWFSRFDAAMSFLRTGQSKFPRDWLTEAATYYRQRINDEPTELRWRAEERLTRLHIIRYDVSVLLSSIAEGEISESKFSEQHEHITTRLIKWRDTWDPMLTAPKYAVQDYSWRPATDPDDIIDPCEPGLLYNPPLISSTIALVEWHSLMILHMSLAKTVPREKLKGDQLRHGYALCQLFEALEYWPSTPRGILSSLGIPMVLVAFVLPRDMRHRTWLWRKLALLETMGTIQTMSFRSKMANLFHDERAMRWWLPDDKGFSSMLQSIRNFADERHNVAPNGQLDYGHALGRVFDELALGGDIAR</sequence>
<evidence type="ECO:0000313" key="6">
    <source>
        <dbReference type="Proteomes" id="UP000323067"/>
    </source>
</evidence>
<dbReference type="VEuPathDB" id="FungiDB:CCM_05346"/>
<feature type="region of interest" description="Disordered" evidence="3">
    <location>
        <begin position="121"/>
        <end position="161"/>
    </location>
</feature>
<dbReference type="GO" id="GO:0005634">
    <property type="term" value="C:nucleus"/>
    <property type="evidence" value="ECO:0007669"/>
    <property type="project" value="UniProtKB-SubCell"/>
</dbReference>
<dbReference type="SMART" id="SM00066">
    <property type="entry name" value="GAL4"/>
    <property type="match status" value="1"/>
</dbReference>
<feature type="domain" description="Zn(2)-C6 fungal-type" evidence="4">
    <location>
        <begin position="92"/>
        <end position="122"/>
    </location>
</feature>
<reference evidence="5 6" key="1">
    <citation type="journal article" date="2017" name="BMC Genomics">
        <title>Chromosome level assembly and secondary metabolite potential of the parasitic fungus Cordyceps militaris.</title>
        <authorList>
            <person name="Kramer G.J."/>
            <person name="Nodwell J.R."/>
        </authorList>
    </citation>
    <scope>NUCLEOTIDE SEQUENCE [LARGE SCALE GENOMIC DNA]</scope>
    <source>
        <strain evidence="5 6">ATCC 34164</strain>
    </source>
</reference>
<gene>
    <name evidence="5" type="ORF">A9K55_002710</name>
</gene>
<dbReference type="PROSITE" id="PS50048">
    <property type="entry name" value="ZN2_CY6_FUNGAL_2"/>
    <property type="match status" value="1"/>
</dbReference>
<dbReference type="OrthoDB" id="5278208at2759"/>
<dbReference type="Gene3D" id="4.10.240.10">
    <property type="entry name" value="Zn(2)-C6 fungal-type DNA-binding domain"/>
    <property type="match status" value="1"/>
</dbReference>
<dbReference type="InterPro" id="IPR001138">
    <property type="entry name" value="Zn2Cys6_DnaBD"/>
</dbReference>
<proteinExistence type="predicted"/>
<evidence type="ECO:0000256" key="1">
    <source>
        <dbReference type="ARBA" id="ARBA00004123"/>
    </source>
</evidence>
<accession>A0A2H4S5M7</accession>
<feature type="compositionally biased region" description="Low complexity" evidence="3">
    <location>
        <begin position="137"/>
        <end position="152"/>
    </location>
</feature>
<keyword evidence="2" id="KW-0539">Nucleus</keyword>
<dbReference type="EMBL" id="CP023322">
    <property type="protein sequence ID" value="ATY58407.1"/>
    <property type="molecule type" value="Genomic_DNA"/>
</dbReference>
<evidence type="ECO:0000259" key="4">
    <source>
        <dbReference type="PROSITE" id="PS50048"/>
    </source>
</evidence>
<evidence type="ECO:0000256" key="2">
    <source>
        <dbReference type="ARBA" id="ARBA00023242"/>
    </source>
</evidence>
<dbReference type="InterPro" id="IPR021858">
    <property type="entry name" value="Fun_TF"/>
</dbReference>
<name>A0A2H4S5M7_CORMI</name>
<dbReference type="Proteomes" id="UP000323067">
    <property type="component" value="Chromosome iv"/>
</dbReference>
<dbReference type="GO" id="GO:0008270">
    <property type="term" value="F:zinc ion binding"/>
    <property type="evidence" value="ECO:0007669"/>
    <property type="project" value="InterPro"/>
</dbReference>
<dbReference type="GO" id="GO:0045944">
    <property type="term" value="P:positive regulation of transcription by RNA polymerase II"/>
    <property type="evidence" value="ECO:0007669"/>
    <property type="project" value="TreeGrafter"/>
</dbReference>
<evidence type="ECO:0000256" key="3">
    <source>
        <dbReference type="SAM" id="MobiDB-lite"/>
    </source>
</evidence>
<feature type="region of interest" description="Disordered" evidence="3">
    <location>
        <begin position="63"/>
        <end position="90"/>
    </location>
</feature>
<dbReference type="Pfam" id="PF11951">
    <property type="entry name" value="Fungal_trans_2"/>
    <property type="match status" value="1"/>
</dbReference>
<dbReference type="SUPFAM" id="SSF57701">
    <property type="entry name" value="Zn2/Cys6 DNA-binding domain"/>
    <property type="match status" value="1"/>
</dbReference>
<dbReference type="PROSITE" id="PS00463">
    <property type="entry name" value="ZN2_CY6_FUNGAL_1"/>
    <property type="match status" value="1"/>
</dbReference>
<dbReference type="GO" id="GO:0000976">
    <property type="term" value="F:transcription cis-regulatory region binding"/>
    <property type="evidence" value="ECO:0007669"/>
    <property type="project" value="TreeGrafter"/>
</dbReference>
<organism evidence="5 6">
    <name type="scientific">Cordyceps militaris</name>
    <name type="common">Caterpillar fungus</name>
    <name type="synonym">Clavaria militaris</name>
    <dbReference type="NCBI Taxonomy" id="73501"/>
    <lineage>
        <taxon>Eukaryota</taxon>
        <taxon>Fungi</taxon>
        <taxon>Dikarya</taxon>
        <taxon>Ascomycota</taxon>
        <taxon>Pezizomycotina</taxon>
        <taxon>Sordariomycetes</taxon>
        <taxon>Hypocreomycetidae</taxon>
        <taxon>Hypocreales</taxon>
        <taxon>Cordycipitaceae</taxon>
        <taxon>Cordyceps</taxon>
    </lineage>
</organism>
<dbReference type="VEuPathDB" id="FungiDB:A9K55_002710"/>
<dbReference type="CDD" id="cd00067">
    <property type="entry name" value="GAL4"/>
    <property type="match status" value="1"/>
</dbReference>
<dbReference type="AlphaFoldDB" id="A0A2H4S5M7"/>
<dbReference type="PANTHER" id="PTHR37534:SF10">
    <property type="entry name" value="ZN(II)2CYS6 TRANSCRIPTION FACTOR (EUROFUNG)"/>
    <property type="match status" value="1"/>
</dbReference>
<dbReference type="PANTHER" id="PTHR37534">
    <property type="entry name" value="TRANSCRIPTIONAL ACTIVATOR PROTEIN UGA3"/>
    <property type="match status" value="1"/>
</dbReference>
<comment type="subcellular location">
    <subcellularLocation>
        <location evidence="1">Nucleus</location>
    </subcellularLocation>
</comment>
<protein>
    <submittedName>
        <fullName evidence="5">C6 finger domain</fullName>
    </submittedName>
</protein>